<proteinExistence type="predicted"/>
<name>A0ACA9PWB8_9GLOM</name>
<protein>
    <submittedName>
        <fullName evidence="1">5358_t:CDS:1</fullName>
    </submittedName>
</protein>
<gene>
    <name evidence="1" type="ORF">DHETER_LOCUS13248</name>
</gene>
<feature type="non-terminal residue" evidence="1">
    <location>
        <position position="1"/>
    </location>
</feature>
<reference evidence="1" key="1">
    <citation type="submission" date="2021-06" db="EMBL/GenBank/DDBJ databases">
        <authorList>
            <person name="Kallberg Y."/>
            <person name="Tangrot J."/>
            <person name="Rosling A."/>
        </authorList>
    </citation>
    <scope>NUCLEOTIDE SEQUENCE</scope>
    <source>
        <strain evidence="1">IL203A</strain>
    </source>
</reference>
<organism evidence="1 2">
    <name type="scientific">Dentiscutata heterogama</name>
    <dbReference type="NCBI Taxonomy" id="1316150"/>
    <lineage>
        <taxon>Eukaryota</taxon>
        <taxon>Fungi</taxon>
        <taxon>Fungi incertae sedis</taxon>
        <taxon>Mucoromycota</taxon>
        <taxon>Glomeromycotina</taxon>
        <taxon>Glomeromycetes</taxon>
        <taxon>Diversisporales</taxon>
        <taxon>Gigasporaceae</taxon>
        <taxon>Dentiscutata</taxon>
    </lineage>
</organism>
<dbReference type="EMBL" id="CAJVPU010035492">
    <property type="protein sequence ID" value="CAG8727924.1"/>
    <property type="molecule type" value="Genomic_DNA"/>
</dbReference>
<keyword evidence="2" id="KW-1185">Reference proteome</keyword>
<evidence type="ECO:0000313" key="2">
    <source>
        <dbReference type="Proteomes" id="UP000789702"/>
    </source>
</evidence>
<evidence type="ECO:0000313" key="1">
    <source>
        <dbReference type="EMBL" id="CAG8727924.1"/>
    </source>
</evidence>
<dbReference type="Proteomes" id="UP000789702">
    <property type="component" value="Unassembled WGS sequence"/>
</dbReference>
<feature type="non-terminal residue" evidence="1">
    <location>
        <position position="237"/>
    </location>
</feature>
<comment type="caution">
    <text evidence="1">The sequence shown here is derived from an EMBL/GenBank/DDBJ whole genome shotgun (WGS) entry which is preliminary data.</text>
</comment>
<accession>A0ACA9PWB8</accession>
<sequence>GKFSSWKTWRQHQKNYSQHITTVPANSSSRTISRTIRQPISTDSIIQKFKISFRYSNFDDENVADYFNTQLDQNNFDDENKIDYSDTQMDQSNFDDENEINYSDILMNEFENYNDNINMAEASSHIEIIENSLQEYNKAKINVDQSASNKALIYRPKKLSTLQLDRLSTDGQSDDNNNSNSSNQSEQGSDSNQSDNNNNSDHDEYDIYEEIDISEETDSGDYERVTLPMSFQNYCII</sequence>